<dbReference type="EMBL" id="JACIGM010000014">
    <property type="protein sequence ID" value="MBB4277613.1"/>
    <property type="molecule type" value="Genomic_DNA"/>
</dbReference>
<evidence type="ECO:0000313" key="2">
    <source>
        <dbReference type="Proteomes" id="UP000533641"/>
    </source>
</evidence>
<evidence type="ECO:0000313" key="1">
    <source>
        <dbReference type="EMBL" id="MBB4277613.1"/>
    </source>
</evidence>
<protein>
    <submittedName>
        <fullName evidence="1">Uncharacterized protein</fullName>
    </submittedName>
</protein>
<dbReference type="AlphaFoldDB" id="A0A7W6WHD7"/>
<reference evidence="1 2" key="1">
    <citation type="submission" date="2020-08" db="EMBL/GenBank/DDBJ databases">
        <title>Genomic Encyclopedia of Type Strains, Phase IV (KMG-V): Genome sequencing to study the core and pangenomes of soil and plant-associated prokaryotes.</title>
        <authorList>
            <person name="Whitman W."/>
        </authorList>
    </citation>
    <scope>NUCLEOTIDE SEQUENCE [LARGE SCALE GENOMIC DNA]</scope>
    <source>
        <strain evidence="1 2">SEMIA 402</strain>
    </source>
</reference>
<dbReference type="Proteomes" id="UP000533641">
    <property type="component" value="Unassembled WGS sequence"/>
</dbReference>
<proteinExistence type="predicted"/>
<accession>A0A7W6WHD7</accession>
<name>A0A7W6WHD7_9HYPH</name>
<organism evidence="1 2">
    <name type="scientific">Rhizobium mongolense</name>
    <dbReference type="NCBI Taxonomy" id="57676"/>
    <lineage>
        <taxon>Bacteria</taxon>
        <taxon>Pseudomonadati</taxon>
        <taxon>Pseudomonadota</taxon>
        <taxon>Alphaproteobacteria</taxon>
        <taxon>Hyphomicrobiales</taxon>
        <taxon>Rhizobiaceae</taxon>
        <taxon>Rhizobium/Agrobacterium group</taxon>
        <taxon>Rhizobium</taxon>
    </lineage>
</organism>
<comment type="caution">
    <text evidence="1">The sequence shown here is derived from an EMBL/GenBank/DDBJ whole genome shotgun (WGS) entry which is preliminary data.</text>
</comment>
<gene>
    <name evidence="1" type="ORF">GGE12_005422</name>
</gene>
<sequence length="46" mass="5106">MRVTRFADIFERAELHRLKSLIGAVRSTGLTIGYESGFSGMMAMPT</sequence>